<dbReference type="Proteomes" id="UP000095286">
    <property type="component" value="Unplaced"/>
</dbReference>
<proteinExistence type="predicted"/>
<name>A0AC35TVA5_9BILA</name>
<accession>A0AC35TVA5</accession>
<reference evidence="2" key="1">
    <citation type="submission" date="2016-11" db="UniProtKB">
        <authorList>
            <consortium name="WormBaseParasite"/>
        </authorList>
    </citation>
    <scope>IDENTIFICATION</scope>
    <source>
        <strain evidence="2">KR3021</strain>
    </source>
</reference>
<protein>
    <submittedName>
        <fullName evidence="2">Suppressor of cytokine signaling 2</fullName>
    </submittedName>
</protein>
<evidence type="ECO:0000313" key="2">
    <source>
        <dbReference type="WBParaSite" id="RSKR_0000452500.1"/>
    </source>
</evidence>
<evidence type="ECO:0000313" key="1">
    <source>
        <dbReference type="Proteomes" id="UP000095286"/>
    </source>
</evidence>
<organism evidence="1 2">
    <name type="scientific">Rhabditophanes sp. KR3021</name>
    <dbReference type="NCBI Taxonomy" id="114890"/>
    <lineage>
        <taxon>Eukaryota</taxon>
        <taxon>Metazoa</taxon>
        <taxon>Ecdysozoa</taxon>
        <taxon>Nematoda</taxon>
        <taxon>Chromadorea</taxon>
        <taxon>Rhabditida</taxon>
        <taxon>Tylenchina</taxon>
        <taxon>Panagrolaimomorpha</taxon>
        <taxon>Strongyloidoidea</taxon>
        <taxon>Alloionematidae</taxon>
        <taxon>Rhabditophanes</taxon>
    </lineage>
</organism>
<sequence>MTHDQFMAHLFPELGPEHRSADEIMHSFVEQIALLIKSQWYWGAICSLEAEELLANEPVGTFLVRDSRNGNYVFSLSLVTREKIIHSRLEKYNGHYCLGGPYAIVKSPCLVTFIEEAMKCSLGGNHCILMHSSTHGNSDTVMLTNPLKRVNQMPSLQYFCRLAIREHLKDGNKLKKLPLPEALIKYVATKKYLLMK</sequence>
<dbReference type="WBParaSite" id="RSKR_0000452500.1">
    <property type="protein sequence ID" value="RSKR_0000452500.1"/>
    <property type="gene ID" value="RSKR_0000452500"/>
</dbReference>